<protein>
    <recommendedName>
        <fullName evidence="8">Bulb-type lectin domain-containing protein</fullName>
    </recommendedName>
</protein>
<feature type="signal peptide" evidence="7">
    <location>
        <begin position="1"/>
        <end position="18"/>
    </location>
</feature>
<evidence type="ECO:0000259" key="8">
    <source>
        <dbReference type="PROSITE" id="PS50927"/>
    </source>
</evidence>
<dbReference type="SMART" id="SM00108">
    <property type="entry name" value="B_lectin"/>
    <property type="match status" value="1"/>
</dbReference>
<dbReference type="Proteomes" id="UP000834106">
    <property type="component" value="Chromosome 1"/>
</dbReference>
<keyword evidence="5" id="KW-0472">Membrane</keyword>
<accession>A0AAD2DHN9</accession>
<keyword evidence="2" id="KW-0812">Transmembrane</keyword>
<keyword evidence="10" id="KW-1185">Reference proteome</keyword>
<dbReference type="PANTHER" id="PTHR47974:SF23">
    <property type="entry name" value="RECEPTOR-LIKE SERINE_THREONINE-PROTEIN KINASE"/>
    <property type="match status" value="1"/>
</dbReference>
<dbReference type="PANTHER" id="PTHR47974">
    <property type="entry name" value="OS07G0415500 PROTEIN"/>
    <property type="match status" value="1"/>
</dbReference>
<evidence type="ECO:0000256" key="1">
    <source>
        <dbReference type="ARBA" id="ARBA00004167"/>
    </source>
</evidence>
<keyword evidence="4" id="KW-1133">Transmembrane helix</keyword>
<evidence type="ECO:0000256" key="3">
    <source>
        <dbReference type="ARBA" id="ARBA00022729"/>
    </source>
</evidence>
<name>A0AAD2DHN9_9LAMI</name>
<keyword evidence="3 7" id="KW-0732">Signal</keyword>
<evidence type="ECO:0000313" key="9">
    <source>
        <dbReference type="EMBL" id="CAI9754329.1"/>
    </source>
</evidence>
<organism evidence="9 10">
    <name type="scientific">Fraxinus pennsylvanica</name>
    <dbReference type="NCBI Taxonomy" id="56036"/>
    <lineage>
        <taxon>Eukaryota</taxon>
        <taxon>Viridiplantae</taxon>
        <taxon>Streptophyta</taxon>
        <taxon>Embryophyta</taxon>
        <taxon>Tracheophyta</taxon>
        <taxon>Spermatophyta</taxon>
        <taxon>Magnoliopsida</taxon>
        <taxon>eudicotyledons</taxon>
        <taxon>Gunneridae</taxon>
        <taxon>Pentapetalae</taxon>
        <taxon>asterids</taxon>
        <taxon>lamiids</taxon>
        <taxon>Lamiales</taxon>
        <taxon>Oleaceae</taxon>
        <taxon>Oleeae</taxon>
        <taxon>Fraxinus</taxon>
    </lineage>
</organism>
<dbReference type="GO" id="GO:0016020">
    <property type="term" value="C:membrane"/>
    <property type="evidence" value="ECO:0007669"/>
    <property type="project" value="UniProtKB-SubCell"/>
</dbReference>
<dbReference type="PROSITE" id="PS50927">
    <property type="entry name" value="BULB_LECTIN"/>
    <property type="match status" value="1"/>
</dbReference>
<evidence type="ECO:0000256" key="6">
    <source>
        <dbReference type="ARBA" id="ARBA00023180"/>
    </source>
</evidence>
<dbReference type="Pfam" id="PF01453">
    <property type="entry name" value="B_lectin"/>
    <property type="match status" value="1"/>
</dbReference>
<evidence type="ECO:0000256" key="4">
    <source>
        <dbReference type="ARBA" id="ARBA00022989"/>
    </source>
</evidence>
<dbReference type="Gene3D" id="2.90.10.10">
    <property type="entry name" value="Bulb-type lectin domain"/>
    <property type="match status" value="1"/>
</dbReference>
<evidence type="ECO:0000256" key="5">
    <source>
        <dbReference type="ARBA" id="ARBA00023136"/>
    </source>
</evidence>
<reference evidence="9" key="1">
    <citation type="submission" date="2023-05" db="EMBL/GenBank/DDBJ databases">
        <authorList>
            <person name="Huff M."/>
        </authorList>
    </citation>
    <scope>NUCLEOTIDE SEQUENCE</scope>
</reference>
<feature type="domain" description="Bulb-type lectin" evidence="8">
    <location>
        <begin position="18"/>
        <end position="138"/>
    </location>
</feature>
<dbReference type="EMBL" id="OU503036">
    <property type="protein sequence ID" value="CAI9754329.1"/>
    <property type="molecule type" value="Genomic_DNA"/>
</dbReference>
<evidence type="ECO:0000313" key="10">
    <source>
        <dbReference type="Proteomes" id="UP000834106"/>
    </source>
</evidence>
<comment type="subcellular location">
    <subcellularLocation>
        <location evidence="1">Membrane</location>
        <topology evidence="1">Single-pass membrane protein</topology>
    </subcellularLocation>
</comment>
<gene>
    <name evidence="9" type="ORF">FPE_LOCUS1760</name>
</gene>
<dbReference type="AlphaFoldDB" id="A0AAD2DHN9"/>
<evidence type="ECO:0000256" key="7">
    <source>
        <dbReference type="SAM" id="SignalP"/>
    </source>
</evidence>
<sequence length="234" mass="25460">MKIPFCLIFIFFPAIISAADVFPGSTLHASNSENSRDSPNKTFILSFIQEAENTYFAAIIYNGIPVWKAGGDPGGAVNSSAALRFLPDGNLQLVYTSTGFLVWQSNTAGREVSTGKLDDSGNFILRNGSIQIWTTFDNPSDTILPGQNFTVNHVLRSDYIRFASNTNLTSPSLVLQQPVGIFSLFDPMLSSPLTMARSSDYGEVTDDSIRFVKLESDGNLRTYSSARINGSGNC</sequence>
<dbReference type="InterPro" id="IPR036426">
    <property type="entry name" value="Bulb-type_lectin_dom_sf"/>
</dbReference>
<feature type="chain" id="PRO_5041947692" description="Bulb-type lectin domain-containing protein" evidence="7">
    <location>
        <begin position="19"/>
        <end position="234"/>
    </location>
</feature>
<keyword evidence="6" id="KW-0325">Glycoprotein</keyword>
<proteinExistence type="predicted"/>
<evidence type="ECO:0000256" key="2">
    <source>
        <dbReference type="ARBA" id="ARBA00022692"/>
    </source>
</evidence>
<dbReference type="InterPro" id="IPR001480">
    <property type="entry name" value="Bulb-type_lectin_dom"/>
</dbReference>
<dbReference type="SUPFAM" id="SSF51110">
    <property type="entry name" value="alpha-D-mannose-specific plant lectins"/>
    <property type="match status" value="1"/>
</dbReference>